<sequence>MSSPPKTNPSLLRSLVSISLFIFLSGVVAYLSLQLAIALWQKFLAPFIALG</sequence>
<evidence type="ECO:0000256" key="1">
    <source>
        <dbReference type="SAM" id="Phobius"/>
    </source>
</evidence>
<evidence type="ECO:0000313" key="3">
    <source>
        <dbReference type="Proteomes" id="UP001235303"/>
    </source>
</evidence>
<keyword evidence="1" id="KW-0812">Transmembrane</keyword>
<dbReference type="RefSeq" id="WP_283754247.1">
    <property type="nucleotide sequence ID" value="NZ_JAQOSP010000091.1"/>
</dbReference>
<dbReference type="Proteomes" id="UP001235303">
    <property type="component" value="Unassembled WGS sequence"/>
</dbReference>
<keyword evidence="1" id="KW-0472">Membrane</keyword>
<protein>
    <recommendedName>
        <fullName evidence="4">AI-2E family transporter</fullName>
    </recommendedName>
</protein>
<comment type="caution">
    <text evidence="2">The sequence shown here is derived from an EMBL/GenBank/DDBJ whole genome shotgun (WGS) entry which is preliminary data.</text>
</comment>
<accession>A0ABT7AUB5</accession>
<evidence type="ECO:0000313" key="2">
    <source>
        <dbReference type="EMBL" id="MDJ1170489.1"/>
    </source>
</evidence>
<gene>
    <name evidence="2" type="ORF">PMG71_13725</name>
</gene>
<proteinExistence type="predicted"/>
<reference evidence="2 3" key="1">
    <citation type="submission" date="2023-01" db="EMBL/GenBank/DDBJ databases">
        <title>Novel diversity within Roseofilum (Cyanobacteria; Desertifilaceae) from marine benthic mats with descriptions of four novel species.</title>
        <authorList>
            <person name="Wang Y."/>
            <person name="Berthold D.E."/>
            <person name="Hu J."/>
            <person name="Lefler F.W."/>
            <person name="Laughinghouse H.D. IV."/>
        </authorList>
    </citation>
    <scope>NUCLEOTIDE SEQUENCE [LARGE SCALE GENOMIC DNA]</scope>
    <source>
        <strain evidence="2 3">BLCC-M154</strain>
    </source>
</reference>
<keyword evidence="1" id="KW-1133">Transmembrane helix</keyword>
<dbReference type="EMBL" id="JAQOSP010000091">
    <property type="protein sequence ID" value="MDJ1170489.1"/>
    <property type="molecule type" value="Genomic_DNA"/>
</dbReference>
<evidence type="ECO:0008006" key="4">
    <source>
        <dbReference type="Google" id="ProtNLM"/>
    </source>
</evidence>
<organism evidence="2 3">
    <name type="scientific">Roseofilum acuticapitatum BLCC-M154</name>
    <dbReference type="NCBI Taxonomy" id="3022444"/>
    <lineage>
        <taxon>Bacteria</taxon>
        <taxon>Bacillati</taxon>
        <taxon>Cyanobacteriota</taxon>
        <taxon>Cyanophyceae</taxon>
        <taxon>Desertifilales</taxon>
        <taxon>Desertifilaceae</taxon>
        <taxon>Roseofilum</taxon>
        <taxon>Roseofilum acuticapitatum</taxon>
    </lineage>
</organism>
<feature type="transmembrane region" description="Helical" evidence="1">
    <location>
        <begin position="20"/>
        <end position="40"/>
    </location>
</feature>
<keyword evidence="3" id="KW-1185">Reference proteome</keyword>
<name>A0ABT7AUB5_9CYAN</name>